<dbReference type="Proteomes" id="UP001217476">
    <property type="component" value="Chromosome"/>
</dbReference>
<dbReference type="AlphaFoldDB" id="A0AAJ5VT66"/>
<evidence type="ECO:0000313" key="2">
    <source>
        <dbReference type="Proteomes" id="UP001217476"/>
    </source>
</evidence>
<reference evidence="1" key="1">
    <citation type="submission" date="2023-03" db="EMBL/GenBank/DDBJ databases">
        <title>Andean soil-derived lignocellulolytic bacterial consortium as a source of novel taxa and putative plastic-active enzymes.</title>
        <authorList>
            <person name="Diaz-Garcia L."/>
            <person name="Chuvochina M."/>
            <person name="Feuerriegel G."/>
            <person name="Bunk B."/>
            <person name="Sproer C."/>
            <person name="Streit W.R."/>
            <person name="Rodriguez L.M."/>
            <person name="Overmann J."/>
            <person name="Jimenez D.J."/>
        </authorList>
    </citation>
    <scope>NUCLEOTIDE SEQUENCE</scope>
    <source>
        <strain evidence="1">MAG 4196</strain>
    </source>
</reference>
<dbReference type="Pfam" id="PF20339">
    <property type="entry name" value="DUF6634"/>
    <property type="match status" value="1"/>
</dbReference>
<sequence length="101" mass="11190">MDFTFAEASVRKTARLVHDLSRDLKLLQSVGHPAVESMIEAPLVEDWVLGYRLEPALIGTVVGHPLLADGPVTTSGIFYMDPSAGFARTLSRYYRLGRRKS</sequence>
<name>A0AAJ5VT66_9HYPH</name>
<accession>A0AAJ5VT66</accession>
<dbReference type="EMBL" id="CP119312">
    <property type="protein sequence ID" value="WEK03882.1"/>
    <property type="molecule type" value="Genomic_DNA"/>
</dbReference>
<protein>
    <submittedName>
        <fullName evidence="1">Uncharacterized protein</fullName>
    </submittedName>
</protein>
<proteinExistence type="predicted"/>
<evidence type="ECO:0000313" key="1">
    <source>
        <dbReference type="EMBL" id="WEK03882.1"/>
    </source>
</evidence>
<organism evidence="1 2">
    <name type="scientific">Candidatus Devosia phytovorans</name>
    <dbReference type="NCBI Taxonomy" id="3121372"/>
    <lineage>
        <taxon>Bacteria</taxon>
        <taxon>Pseudomonadati</taxon>
        <taxon>Pseudomonadota</taxon>
        <taxon>Alphaproteobacteria</taxon>
        <taxon>Hyphomicrobiales</taxon>
        <taxon>Devosiaceae</taxon>
        <taxon>Devosia</taxon>
    </lineage>
</organism>
<dbReference type="InterPro" id="IPR046574">
    <property type="entry name" value="DUF6634"/>
</dbReference>
<gene>
    <name evidence="1" type="ORF">P0Y65_17060</name>
</gene>